<feature type="compositionally biased region" description="Basic and acidic residues" evidence="1">
    <location>
        <begin position="51"/>
        <end position="60"/>
    </location>
</feature>
<evidence type="ECO:0000313" key="3">
    <source>
        <dbReference type="Proteomes" id="UP000177279"/>
    </source>
</evidence>
<organism evidence="2 3">
    <name type="scientific">Candidatus Zambryskibacteria bacterium RIFCSPHIGHO2_02_FULL_43_37</name>
    <dbReference type="NCBI Taxonomy" id="1802749"/>
    <lineage>
        <taxon>Bacteria</taxon>
        <taxon>Candidatus Zambryskiibacteriota</taxon>
    </lineage>
</organism>
<reference evidence="2 3" key="1">
    <citation type="journal article" date="2016" name="Nat. Commun.">
        <title>Thousands of microbial genomes shed light on interconnected biogeochemical processes in an aquifer system.</title>
        <authorList>
            <person name="Anantharaman K."/>
            <person name="Brown C.T."/>
            <person name="Hug L.A."/>
            <person name="Sharon I."/>
            <person name="Castelle C.J."/>
            <person name="Probst A.J."/>
            <person name="Thomas B.C."/>
            <person name="Singh A."/>
            <person name="Wilkins M.J."/>
            <person name="Karaoz U."/>
            <person name="Brodie E.L."/>
            <person name="Williams K.H."/>
            <person name="Hubbard S.S."/>
            <person name="Banfield J.F."/>
        </authorList>
    </citation>
    <scope>NUCLEOTIDE SEQUENCE [LARGE SCALE GENOMIC DNA]</scope>
</reference>
<evidence type="ECO:0000313" key="2">
    <source>
        <dbReference type="EMBL" id="OHA96745.1"/>
    </source>
</evidence>
<protein>
    <submittedName>
        <fullName evidence="2">Uncharacterized protein</fullName>
    </submittedName>
</protein>
<dbReference type="AlphaFoldDB" id="A0A1G2THF8"/>
<sequence>MANNYFDWTEEQLNEYESDLVRAVATAQKHLDAFRAVRHGQRPAAPPADNGNKEKQGAAA</sequence>
<feature type="region of interest" description="Disordered" evidence="1">
    <location>
        <begin position="37"/>
        <end position="60"/>
    </location>
</feature>
<name>A0A1G2THF8_9BACT</name>
<gene>
    <name evidence="2" type="ORF">A3D49_02795</name>
</gene>
<accession>A0A1G2THF8</accession>
<evidence type="ECO:0000256" key="1">
    <source>
        <dbReference type="SAM" id="MobiDB-lite"/>
    </source>
</evidence>
<dbReference type="EMBL" id="MHVS01000004">
    <property type="protein sequence ID" value="OHA96745.1"/>
    <property type="molecule type" value="Genomic_DNA"/>
</dbReference>
<proteinExistence type="predicted"/>
<dbReference type="Proteomes" id="UP000177279">
    <property type="component" value="Unassembled WGS sequence"/>
</dbReference>
<comment type="caution">
    <text evidence="2">The sequence shown here is derived from an EMBL/GenBank/DDBJ whole genome shotgun (WGS) entry which is preliminary data.</text>
</comment>